<gene>
    <name evidence="2" type="ORF">OG222_12505</name>
</gene>
<keyword evidence="1" id="KW-1133">Transmembrane helix</keyword>
<evidence type="ECO:0000313" key="2">
    <source>
        <dbReference type="EMBL" id="WTQ73870.1"/>
    </source>
</evidence>
<feature type="transmembrane region" description="Helical" evidence="1">
    <location>
        <begin position="42"/>
        <end position="63"/>
    </location>
</feature>
<feature type="transmembrane region" description="Helical" evidence="1">
    <location>
        <begin position="7"/>
        <end position="30"/>
    </location>
</feature>
<reference evidence="2" key="1">
    <citation type="submission" date="2022-10" db="EMBL/GenBank/DDBJ databases">
        <title>The complete genomes of actinobacterial strains from the NBC collection.</title>
        <authorList>
            <person name="Joergensen T.S."/>
            <person name="Alvarez Arevalo M."/>
            <person name="Sterndorff E.B."/>
            <person name="Faurdal D."/>
            <person name="Vuksanovic O."/>
            <person name="Mourched A.-S."/>
            <person name="Charusanti P."/>
            <person name="Shaw S."/>
            <person name="Blin K."/>
            <person name="Weber T."/>
        </authorList>
    </citation>
    <scope>NUCLEOTIDE SEQUENCE</scope>
    <source>
        <strain evidence="2">NBC_00148</strain>
    </source>
</reference>
<dbReference type="EMBL" id="CP108169">
    <property type="protein sequence ID" value="WTQ73870.1"/>
    <property type="molecule type" value="Genomic_DNA"/>
</dbReference>
<accession>A0AAU1LRM3</accession>
<keyword evidence="1" id="KW-0472">Membrane</keyword>
<dbReference type="AlphaFoldDB" id="A0AAU1LRM3"/>
<keyword evidence="1" id="KW-0812">Transmembrane</keyword>
<evidence type="ECO:0008006" key="3">
    <source>
        <dbReference type="Google" id="ProtNLM"/>
    </source>
</evidence>
<organism evidence="2">
    <name type="scientific">Streptomyces sp. NBC_00148</name>
    <dbReference type="NCBI Taxonomy" id="2903626"/>
    <lineage>
        <taxon>Bacteria</taxon>
        <taxon>Bacillati</taxon>
        <taxon>Actinomycetota</taxon>
        <taxon>Actinomycetes</taxon>
        <taxon>Kitasatosporales</taxon>
        <taxon>Streptomycetaceae</taxon>
        <taxon>Streptomyces</taxon>
    </lineage>
</organism>
<feature type="transmembrane region" description="Helical" evidence="1">
    <location>
        <begin position="75"/>
        <end position="93"/>
    </location>
</feature>
<evidence type="ECO:0000256" key="1">
    <source>
        <dbReference type="SAM" id="Phobius"/>
    </source>
</evidence>
<proteinExistence type="predicted"/>
<name>A0AAU1LRM3_9ACTN</name>
<sequence>MTGELRWFWGVVLVPANLLNAYVAYGALVIQPQGVWDEHTLTGIEVASALAIVLGVVITLLALVPVRQKVLSRWWLAPSLVFLAVGAARWAYIVHTYPPVPGR</sequence>
<protein>
    <recommendedName>
        <fullName evidence="3">DUF2834 domain-containing protein</fullName>
    </recommendedName>
</protein>